<feature type="compositionally biased region" description="Low complexity" evidence="1">
    <location>
        <begin position="212"/>
        <end position="231"/>
    </location>
</feature>
<name>A0A917VX91_9BACL</name>
<feature type="region of interest" description="Disordered" evidence="1">
    <location>
        <begin position="209"/>
        <end position="272"/>
    </location>
</feature>
<protein>
    <submittedName>
        <fullName evidence="3">Uncharacterized protein</fullName>
    </submittedName>
</protein>
<comment type="caution">
    <text evidence="3">The sequence shown here is derived from an EMBL/GenBank/DDBJ whole genome shotgun (WGS) entry which is preliminary data.</text>
</comment>
<proteinExistence type="predicted"/>
<keyword evidence="2" id="KW-1133">Transmembrane helix</keyword>
<evidence type="ECO:0000313" key="3">
    <source>
        <dbReference type="EMBL" id="GGL40920.1"/>
    </source>
</evidence>
<feature type="transmembrane region" description="Helical" evidence="2">
    <location>
        <begin position="5"/>
        <end position="25"/>
    </location>
</feature>
<sequence>MNRPFIVSCLSILIVCTGFGLFYLLKILPAQQNIDFSRQNIRIYQSITAANQKKLSQQKKALADKVNQAKKAEQLGQKVDKAVLPPSPDIEQFFVSVEQEAETKGVTFTSVVKSSTPVSGSNGTSQQGASDAGSLNSSAQKNNTGNKKGAGQQNPAVSLLASDIYTVTMNAQSRTSILAFIGYLESQKRLLLINQLMFKENNPVFPGSMTVAQSSSGAGSGISNQAANSAQPPSPKAGGNTAASGDAANSSTGNDPAKAQVSSGQAAAAAAQAAQPEFTATLTLTLYSAKQ</sequence>
<organism evidence="3 4">
    <name type="scientific">Sporolactobacillus putidus</name>
    <dbReference type="NCBI Taxonomy" id="492735"/>
    <lineage>
        <taxon>Bacteria</taxon>
        <taxon>Bacillati</taxon>
        <taxon>Bacillota</taxon>
        <taxon>Bacilli</taxon>
        <taxon>Bacillales</taxon>
        <taxon>Sporolactobacillaceae</taxon>
        <taxon>Sporolactobacillus</taxon>
    </lineage>
</organism>
<reference evidence="3" key="1">
    <citation type="journal article" date="2014" name="Int. J. Syst. Evol. Microbiol.">
        <title>Complete genome sequence of Corynebacterium casei LMG S-19264T (=DSM 44701T), isolated from a smear-ripened cheese.</title>
        <authorList>
            <consortium name="US DOE Joint Genome Institute (JGI-PGF)"/>
            <person name="Walter F."/>
            <person name="Albersmeier A."/>
            <person name="Kalinowski J."/>
            <person name="Ruckert C."/>
        </authorList>
    </citation>
    <scope>NUCLEOTIDE SEQUENCE</scope>
    <source>
        <strain evidence="3">JCM 15325</strain>
    </source>
</reference>
<feature type="region of interest" description="Disordered" evidence="1">
    <location>
        <begin position="113"/>
        <end position="153"/>
    </location>
</feature>
<dbReference type="RefSeq" id="WP_188800754.1">
    <property type="nucleotide sequence ID" value="NZ_BMOK01000001.1"/>
</dbReference>
<evidence type="ECO:0000313" key="4">
    <source>
        <dbReference type="Proteomes" id="UP000654670"/>
    </source>
</evidence>
<evidence type="ECO:0000256" key="2">
    <source>
        <dbReference type="SAM" id="Phobius"/>
    </source>
</evidence>
<evidence type="ECO:0000256" key="1">
    <source>
        <dbReference type="SAM" id="MobiDB-lite"/>
    </source>
</evidence>
<dbReference type="Proteomes" id="UP000654670">
    <property type="component" value="Unassembled WGS sequence"/>
</dbReference>
<dbReference type="EMBL" id="BMOK01000001">
    <property type="protein sequence ID" value="GGL40920.1"/>
    <property type="molecule type" value="Genomic_DNA"/>
</dbReference>
<accession>A0A917VX91</accession>
<keyword evidence="4" id="KW-1185">Reference proteome</keyword>
<dbReference type="AlphaFoldDB" id="A0A917VX91"/>
<gene>
    <name evidence="3" type="ORF">GCM10007968_01050</name>
</gene>
<keyword evidence="2" id="KW-0472">Membrane</keyword>
<reference evidence="3" key="2">
    <citation type="submission" date="2020-09" db="EMBL/GenBank/DDBJ databases">
        <authorList>
            <person name="Sun Q."/>
            <person name="Ohkuma M."/>
        </authorList>
    </citation>
    <scope>NUCLEOTIDE SEQUENCE</scope>
    <source>
        <strain evidence="3">JCM 15325</strain>
    </source>
</reference>
<feature type="compositionally biased region" description="Polar residues" evidence="1">
    <location>
        <begin position="241"/>
        <end position="264"/>
    </location>
</feature>
<keyword evidence="2" id="KW-0812">Transmembrane</keyword>